<evidence type="ECO:0000256" key="1">
    <source>
        <dbReference type="SAM" id="MobiDB-lite"/>
    </source>
</evidence>
<evidence type="ECO:0000256" key="2">
    <source>
        <dbReference type="SAM" id="Phobius"/>
    </source>
</evidence>
<dbReference type="AlphaFoldDB" id="A0A814A5P4"/>
<keyword evidence="2" id="KW-0812">Transmembrane</keyword>
<keyword evidence="2" id="KW-0472">Membrane</keyword>
<evidence type="ECO:0000256" key="3">
    <source>
        <dbReference type="SAM" id="SignalP"/>
    </source>
</evidence>
<organism evidence="4 6">
    <name type="scientific">Adineta steineri</name>
    <dbReference type="NCBI Taxonomy" id="433720"/>
    <lineage>
        <taxon>Eukaryota</taxon>
        <taxon>Metazoa</taxon>
        <taxon>Spiralia</taxon>
        <taxon>Gnathifera</taxon>
        <taxon>Rotifera</taxon>
        <taxon>Eurotatoria</taxon>
        <taxon>Bdelloidea</taxon>
        <taxon>Adinetida</taxon>
        <taxon>Adinetidae</taxon>
        <taxon>Adineta</taxon>
    </lineage>
</organism>
<feature type="region of interest" description="Disordered" evidence="1">
    <location>
        <begin position="390"/>
        <end position="433"/>
    </location>
</feature>
<name>A0A814A5P4_9BILA</name>
<feature type="compositionally biased region" description="Basic and acidic residues" evidence="1">
    <location>
        <begin position="390"/>
        <end position="399"/>
    </location>
</feature>
<reference evidence="4" key="1">
    <citation type="submission" date="2021-02" db="EMBL/GenBank/DDBJ databases">
        <authorList>
            <person name="Nowell W R."/>
        </authorList>
    </citation>
    <scope>NUCLEOTIDE SEQUENCE</scope>
</reference>
<comment type="caution">
    <text evidence="4">The sequence shown here is derived from an EMBL/GenBank/DDBJ whole genome shotgun (WGS) entry which is preliminary data.</text>
</comment>
<dbReference type="Proteomes" id="UP000663868">
    <property type="component" value="Unassembled WGS sequence"/>
</dbReference>
<dbReference type="EMBL" id="CAJNOE010000098">
    <property type="protein sequence ID" value="CAF0907693.1"/>
    <property type="molecule type" value="Genomic_DNA"/>
</dbReference>
<accession>A0A814A5P4</accession>
<evidence type="ECO:0000313" key="5">
    <source>
        <dbReference type="EMBL" id="CAF3736253.1"/>
    </source>
</evidence>
<feature type="transmembrane region" description="Helical" evidence="2">
    <location>
        <begin position="326"/>
        <end position="354"/>
    </location>
</feature>
<dbReference type="Proteomes" id="UP000663860">
    <property type="component" value="Unassembled WGS sequence"/>
</dbReference>
<evidence type="ECO:0000313" key="6">
    <source>
        <dbReference type="Proteomes" id="UP000663860"/>
    </source>
</evidence>
<protein>
    <submittedName>
        <fullName evidence="4">Uncharacterized protein</fullName>
    </submittedName>
</protein>
<keyword evidence="2" id="KW-1133">Transmembrane helix</keyword>
<feature type="signal peptide" evidence="3">
    <location>
        <begin position="1"/>
        <end position="18"/>
    </location>
</feature>
<keyword evidence="3" id="KW-0732">Signal</keyword>
<feature type="compositionally biased region" description="Polar residues" evidence="1">
    <location>
        <begin position="459"/>
        <end position="469"/>
    </location>
</feature>
<gene>
    <name evidence="4" type="ORF">IZO911_LOCUS12601</name>
    <name evidence="5" type="ORF">KXQ929_LOCUS13372</name>
</gene>
<proteinExistence type="predicted"/>
<evidence type="ECO:0000313" key="4">
    <source>
        <dbReference type="EMBL" id="CAF0907693.1"/>
    </source>
</evidence>
<dbReference type="EMBL" id="CAJOBB010000712">
    <property type="protein sequence ID" value="CAF3736253.1"/>
    <property type="molecule type" value="Genomic_DNA"/>
</dbReference>
<feature type="chain" id="PRO_5036223793" evidence="3">
    <location>
        <begin position="19"/>
        <end position="502"/>
    </location>
</feature>
<sequence>MNPILLFVFVSSIPVINSSYNPIPVGSVIISTTRTITVMNPIELGGNDKVTLIFTAHKNMTIVSTIFDPAMRDLYILFTNTTSETIYLCQLISVEKLDSTIYQLPISFNTSYINRLTSFSSDIYNKRIFLTDSTGTLTMFSMSGTMNTIITIPDTIKAPIRSVNFNSILNRLFIITDTSVFSCTGLDTNNLQCCQALPKADQLRTIVFDASTNDLRPYVLDERTGIYQVVMNNITDCPVALRPINTIGTYNNLHLSIYQEIYFCAGSTDNSNHYSILFIGNAQQLPRTIPFDASIVALHISYPDLKSRNNIGESCFHGITYHDYRIAVVLAAIFGTIMGIFMCFNALFCIDFFMTKRIIGDLKRQIPHNVLEDRWNRLVNEKYAKLALEIHRKKDDPPPKRKSSLSSRKMLTNDNVLPPSGRDNTYQPSNPIPKISTYIRRKSESYLGRCRRLSDENRLPTNNHTSNTPKIRAERIREDDHYTDVPENVKQSDVAKTNGELL</sequence>
<feature type="region of interest" description="Disordered" evidence="1">
    <location>
        <begin position="452"/>
        <end position="471"/>
    </location>
</feature>